<dbReference type="PANTHER" id="PTHR31339">
    <property type="entry name" value="PECTIN LYASE-RELATED"/>
    <property type="match status" value="1"/>
</dbReference>
<evidence type="ECO:0000313" key="5">
    <source>
        <dbReference type="EMBL" id="AXB59102.1"/>
    </source>
</evidence>
<protein>
    <submittedName>
        <fullName evidence="5">Exopolygalacturonase</fullName>
    </submittedName>
</protein>
<dbReference type="OrthoDB" id="9795222at2"/>
<dbReference type="Proteomes" id="UP000251561">
    <property type="component" value="Chromosome"/>
</dbReference>
<dbReference type="InterPro" id="IPR000743">
    <property type="entry name" value="Glyco_hydro_28"/>
</dbReference>
<dbReference type="AlphaFoldDB" id="A0A344LYW0"/>
<evidence type="ECO:0000313" key="6">
    <source>
        <dbReference type="Proteomes" id="UP000251561"/>
    </source>
</evidence>
<dbReference type="InterPro" id="IPR051801">
    <property type="entry name" value="GH28_Enzymes"/>
</dbReference>
<accession>A0A344LYW0</accession>
<keyword evidence="2 4" id="KW-0378">Hydrolase</keyword>
<proteinExistence type="inferred from homology"/>
<dbReference type="PANTHER" id="PTHR31339:SF9">
    <property type="entry name" value="PLASMIN AND FIBRONECTIN-BINDING PROTEIN A"/>
    <property type="match status" value="1"/>
</dbReference>
<evidence type="ECO:0000256" key="2">
    <source>
        <dbReference type="ARBA" id="ARBA00022801"/>
    </source>
</evidence>
<gene>
    <name evidence="5" type="ORF">HYN86_17255</name>
</gene>
<dbReference type="SUPFAM" id="SSF51126">
    <property type="entry name" value="Pectin lyase-like"/>
    <property type="match status" value="1"/>
</dbReference>
<reference evidence="5 6" key="1">
    <citation type="submission" date="2018-06" db="EMBL/GenBank/DDBJ databases">
        <title>Genome sequencing of Flavobacterium.</title>
        <authorList>
            <person name="Baek M.-G."/>
            <person name="Yi H."/>
        </authorList>
    </citation>
    <scope>NUCLEOTIDE SEQUENCE [LARGE SCALE GENOMIC DNA]</scope>
    <source>
        <strain evidence="5 6">HYN0086</strain>
    </source>
</reference>
<dbReference type="InterPro" id="IPR011050">
    <property type="entry name" value="Pectin_lyase_fold/virulence"/>
</dbReference>
<evidence type="ECO:0000256" key="1">
    <source>
        <dbReference type="ARBA" id="ARBA00008834"/>
    </source>
</evidence>
<evidence type="ECO:0000256" key="3">
    <source>
        <dbReference type="ARBA" id="ARBA00023295"/>
    </source>
</evidence>
<keyword evidence="3 4" id="KW-0326">Glycosidase</keyword>
<organism evidence="5 6">
    <name type="scientific">Flavobacterium fluviale</name>
    <dbReference type="NCBI Taxonomy" id="2249356"/>
    <lineage>
        <taxon>Bacteria</taxon>
        <taxon>Pseudomonadati</taxon>
        <taxon>Bacteroidota</taxon>
        <taxon>Flavobacteriia</taxon>
        <taxon>Flavobacteriales</taxon>
        <taxon>Flavobacteriaceae</taxon>
        <taxon>Flavobacterium</taxon>
    </lineage>
</organism>
<dbReference type="KEGG" id="ffl:HYN86_17255"/>
<evidence type="ECO:0000256" key="4">
    <source>
        <dbReference type="RuleBase" id="RU361169"/>
    </source>
</evidence>
<sequence>MRNNLVVLIIIGVFNFSFSQQKTENFPDGTPIRNWFKEHQKLKLENLGKQYVITNFGVKKDSTLIQTQTIQAVIDKASADGGGVIVIPKGVFLSGALFFKPKTVLHLVKGAVLKGSDVITDYPIMPSRMEGQNLDYFPALINAYGVDYFSISGEGTINGNGKKFWEAFWKRRSENPDCTNLEVSRPRLVFVWNSNNVQFQDVKMVNSGFWTNHFYKCENVKLLGLHIFSPHIGIKAPSTDAVDLDVCENVLIKGCYMSVNDDAVALKGGKGPYADQDNNNGPNKNIIIEDCTFGFCHSALTNGSEAIHNRNVIFRNCKIEGASRLLWLKMRPDTPQRYEYILVENIKGEAETGLAIFAWRQFYDLKGRTDIPLSYGDHITLKNITLKCSNFYGVEKDPNVRLSNFKFENLNIETAKTKFDKSIIDGVILKNVYINKMLIE</sequence>
<dbReference type="Pfam" id="PF00295">
    <property type="entry name" value="Glyco_hydro_28"/>
    <property type="match status" value="1"/>
</dbReference>
<dbReference type="Gene3D" id="2.160.20.10">
    <property type="entry name" value="Single-stranded right-handed beta-helix, Pectin lyase-like"/>
    <property type="match status" value="1"/>
</dbReference>
<dbReference type="InterPro" id="IPR012334">
    <property type="entry name" value="Pectin_lyas_fold"/>
</dbReference>
<comment type="similarity">
    <text evidence="1 4">Belongs to the glycosyl hydrolase 28 family.</text>
</comment>
<dbReference type="EMBL" id="CP030261">
    <property type="protein sequence ID" value="AXB59102.1"/>
    <property type="molecule type" value="Genomic_DNA"/>
</dbReference>
<dbReference type="GO" id="GO:0005975">
    <property type="term" value="P:carbohydrate metabolic process"/>
    <property type="evidence" value="ECO:0007669"/>
    <property type="project" value="InterPro"/>
</dbReference>
<dbReference type="GO" id="GO:0004650">
    <property type="term" value="F:polygalacturonase activity"/>
    <property type="evidence" value="ECO:0007669"/>
    <property type="project" value="InterPro"/>
</dbReference>
<keyword evidence="6" id="KW-1185">Reference proteome</keyword>
<name>A0A344LYW0_9FLAO</name>
<dbReference type="RefSeq" id="WP_113679983.1">
    <property type="nucleotide sequence ID" value="NZ_CP030261.1"/>
</dbReference>